<name>A0A346XT15_9ACTN</name>
<dbReference type="InterPro" id="IPR005543">
    <property type="entry name" value="PASTA_dom"/>
</dbReference>
<dbReference type="GO" id="GO:0008360">
    <property type="term" value="P:regulation of cell shape"/>
    <property type="evidence" value="ECO:0007669"/>
    <property type="project" value="UniProtKB-KW"/>
</dbReference>
<dbReference type="Pfam" id="PF03793">
    <property type="entry name" value="PASTA"/>
    <property type="match status" value="2"/>
</dbReference>
<keyword evidence="17" id="KW-1185">Reference proteome</keyword>
<evidence type="ECO:0000256" key="4">
    <source>
        <dbReference type="ARBA" id="ARBA00022670"/>
    </source>
</evidence>
<dbReference type="PANTHER" id="PTHR32282">
    <property type="entry name" value="BINDING PROTEIN TRANSPEPTIDASE, PUTATIVE-RELATED"/>
    <property type="match status" value="1"/>
</dbReference>
<evidence type="ECO:0000256" key="7">
    <source>
        <dbReference type="ARBA" id="ARBA00022801"/>
    </source>
</evidence>
<dbReference type="KEGG" id="euz:DVS28_a0661"/>
<sequence length="920" mass="96319">MATTTPAADHRDPHIILRLLLAIVLVPLLIIGAGTAMGAGIAPLVQPVADFTHRVDSEVLDFPPLGDIIEGYVADERSVVLDANGDELAILRSVNRVNVSIEEIPAHVQNAVLATEDQTFREHTGVNWRAISRAALGNLRSGDIESGASTITQQLIKNLTGEAETTIERKLREAVYAIELEQNATKDEILEIYMNEAYLANGVYGFGTAAEYYFSKEIGQLDVGEAAMLAGMLRAPNANDPLANPRNALDRRNIVINQMAEAGFITDLEALGFVVDAPDTATDEQLVRTLGLNISEIEEASEPFFVNYIRTLLRDIPELGVDADARERAVLNNGLTIRTTIDPLMQDLAQDAITDVLTDPDGPQAALTSVDPDTGQIIAIGFGPKEFGSGPGQTEVLPAVPGVGSSFGRQPGSSFKAFEIVAALEAGVTPTYTIDTPSPYVPRGHCANSGWRPGNYSDGGGGSMNMARATAISSNVYFAHLVDEFTGPEGLADAATRMGIVNTDLFDPPGPAESPICAAVLGASEVYPLDMASAFGTMAAGGVHCEPYAITEILDRDGNVIYEGGTDNCTQAIEPDIANAATSLLRGPIENGTASRHGQVGRPAAGKTGTTQDWKDAWFVGFIPQVSTAVWVGNEIPTTMVDNRCGRVTGGCLPTMIWGNYMRSLIDTMGWPVEDFPPPPRFPSSIVPSVVGMTESQAIATLAAEEYAGQATTVSDWRPAGTVVEQNPPGGSEAPKGTTIVLGVSDGTGERPTVPSVVGLSQAEAIALLEGLGIDVVVSEVPVDDPELIGFVVGQRPEGGQLVLEVPDSNPGTPDIGQVIIEVGRERTEDDPPPSSETPTPDPSASPSDEPSGEPEPGETDEPVGRPGDGDGEPSEEPSEQPNPAPTDPGGGDGSGDGDGEQPPEPAPAGRPGGDSSDDG</sequence>
<dbReference type="GO" id="GO:0006508">
    <property type="term" value="P:proteolysis"/>
    <property type="evidence" value="ECO:0007669"/>
    <property type="project" value="UniProtKB-KW"/>
</dbReference>
<dbReference type="FunFam" id="1.10.3810.10:FF:000001">
    <property type="entry name" value="Penicillin-binding protein 1A"/>
    <property type="match status" value="1"/>
</dbReference>
<evidence type="ECO:0000259" key="15">
    <source>
        <dbReference type="PROSITE" id="PS51178"/>
    </source>
</evidence>
<dbReference type="SUPFAM" id="SSF53955">
    <property type="entry name" value="Lysozyme-like"/>
    <property type="match status" value="1"/>
</dbReference>
<dbReference type="EMBL" id="CP031165">
    <property type="protein sequence ID" value="AXV05362.1"/>
    <property type="molecule type" value="Genomic_DNA"/>
</dbReference>
<evidence type="ECO:0000256" key="3">
    <source>
        <dbReference type="ARBA" id="ARBA00022645"/>
    </source>
</evidence>
<dbReference type="Proteomes" id="UP000264006">
    <property type="component" value="Chromosome"/>
</dbReference>
<evidence type="ECO:0000256" key="12">
    <source>
        <dbReference type="ARBA" id="ARBA00034000"/>
    </source>
</evidence>
<keyword evidence="6" id="KW-0808">Transferase</keyword>
<dbReference type="SMART" id="SM00740">
    <property type="entry name" value="PASTA"/>
    <property type="match status" value="2"/>
</dbReference>
<dbReference type="GO" id="GO:0030288">
    <property type="term" value="C:outer membrane-bounded periplasmic space"/>
    <property type="evidence" value="ECO:0007669"/>
    <property type="project" value="TreeGrafter"/>
</dbReference>
<keyword evidence="5" id="KW-0328">Glycosyltransferase</keyword>
<dbReference type="SUPFAM" id="SSF56601">
    <property type="entry name" value="beta-lactamase/transpeptidase-like"/>
    <property type="match status" value="1"/>
</dbReference>
<dbReference type="Pfam" id="PF00905">
    <property type="entry name" value="Transpeptidase"/>
    <property type="match status" value="1"/>
</dbReference>
<evidence type="ECO:0000256" key="2">
    <source>
        <dbReference type="ARBA" id="ARBA00007739"/>
    </source>
</evidence>
<proteinExistence type="inferred from homology"/>
<comment type="similarity">
    <text evidence="2">In the N-terminal section; belongs to the glycosyltransferase 51 family.</text>
</comment>
<dbReference type="PANTHER" id="PTHR32282:SF33">
    <property type="entry name" value="PEPTIDOGLYCAN GLYCOSYLTRANSFERASE"/>
    <property type="match status" value="1"/>
</dbReference>
<keyword evidence="7" id="KW-0378">Hydrolase</keyword>
<evidence type="ECO:0000256" key="9">
    <source>
        <dbReference type="ARBA" id="ARBA00022984"/>
    </source>
</evidence>
<dbReference type="Gene3D" id="3.30.10.20">
    <property type="match status" value="2"/>
</dbReference>
<dbReference type="CDD" id="cd06577">
    <property type="entry name" value="PASTA_pknB"/>
    <property type="match status" value="2"/>
</dbReference>
<protein>
    <submittedName>
        <fullName evidence="16">Multimodular transpeptidase-transglycosylase</fullName>
    </submittedName>
</protein>
<dbReference type="RefSeq" id="WP_164709875.1">
    <property type="nucleotide sequence ID" value="NZ_CP031165.1"/>
</dbReference>
<keyword evidence="4" id="KW-0645">Protease</keyword>
<feature type="compositionally biased region" description="Acidic residues" evidence="14">
    <location>
        <begin position="851"/>
        <end position="862"/>
    </location>
</feature>
<dbReference type="GO" id="GO:0009002">
    <property type="term" value="F:serine-type D-Ala-D-Ala carboxypeptidase activity"/>
    <property type="evidence" value="ECO:0007669"/>
    <property type="project" value="UniProtKB-EC"/>
</dbReference>
<comment type="catalytic activity">
    <reaction evidence="13">
        <text>[GlcNAc-(1-&gt;4)-Mur2Ac(oyl-L-Ala-gamma-D-Glu-L-Lys-D-Ala-D-Ala)](n)-di-trans,octa-cis-undecaprenyl diphosphate + beta-D-GlcNAc-(1-&gt;4)-Mur2Ac(oyl-L-Ala-gamma-D-Glu-L-Lys-D-Ala-D-Ala)-di-trans,octa-cis-undecaprenyl diphosphate = [GlcNAc-(1-&gt;4)-Mur2Ac(oyl-L-Ala-gamma-D-Glu-L-Lys-D-Ala-D-Ala)](n+1)-di-trans,octa-cis-undecaprenyl diphosphate + di-trans,octa-cis-undecaprenyl diphosphate + H(+)</text>
        <dbReference type="Rhea" id="RHEA:23708"/>
        <dbReference type="Rhea" id="RHEA-COMP:9602"/>
        <dbReference type="Rhea" id="RHEA-COMP:9603"/>
        <dbReference type="ChEBI" id="CHEBI:15378"/>
        <dbReference type="ChEBI" id="CHEBI:58405"/>
        <dbReference type="ChEBI" id="CHEBI:60033"/>
        <dbReference type="ChEBI" id="CHEBI:78435"/>
        <dbReference type="EC" id="2.4.99.28"/>
    </reaction>
</comment>
<dbReference type="InterPro" id="IPR050396">
    <property type="entry name" value="Glycosyltr_51/Transpeptidase"/>
</dbReference>
<evidence type="ECO:0000256" key="10">
    <source>
        <dbReference type="ARBA" id="ARBA00023268"/>
    </source>
</evidence>
<evidence type="ECO:0000256" key="5">
    <source>
        <dbReference type="ARBA" id="ARBA00022676"/>
    </source>
</evidence>
<dbReference type="GO" id="GO:0008955">
    <property type="term" value="F:peptidoglycan glycosyltransferase activity"/>
    <property type="evidence" value="ECO:0007669"/>
    <property type="project" value="UniProtKB-EC"/>
</dbReference>
<feature type="region of interest" description="Disordered" evidence="14">
    <location>
        <begin position="826"/>
        <end position="920"/>
    </location>
</feature>
<dbReference type="GO" id="GO:0009252">
    <property type="term" value="P:peptidoglycan biosynthetic process"/>
    <property type="evidence" value="ECO:0007669"/>
    <property type="project" value="UniProtKB-KW"/>
</dbReference>
<dbReference type="Gene3D" id="1.10.3810.10">
    <property type="entry name" value="Biosynthetic peptidoglycan transglycosylase-like"/>
    <property type="match status" value="1"/>
</dbReference>
<feature type="domain" description="PASTA" evidence="15">
    <location>
        <begin position="681"/>
        <end position="746"/>
    </location>
</feature>
<comment type="similarity">
    <text evidence="1">In the C-terminal section; belongs to the transpeptidase family.</text>
</comment>
<dbReference type="AlphaFoldDB" id="A0A346XT15"/>
<keyword evidence="8" id="KW-0133">Cell shape</keyword>
<keyword evidence="9" id="KW-0573">Peptidoglycan synthesis</keyword>
<dbReference type="InterPro" id="IPR036950">
    <property type="entry name" value="PBP_transglycosylase"/>
</dbReference>
<dbReference type="GO" id="GO:0071555">
    <property type="term" value="P:cell wall organization"/>
    <property type="evidence" value="ECO:0007669"/>
    <property type="project" value="UniProtKB-KW"/>
</dbReference>
<evidence type="ECO:0000256" key="8">
    <source>
        <dbReference type="ARBA" id="ARBA00022960"/>
    </source>
</evidence>
<gene>
    <name evidence="16" type="ORF">DVS28_a0661</name>
</gene>
<dbReference type="GO" id="GO:0008658">
    <property type="term" value="F:penicillin binding"/>
    <property type="evidence" value="ECO:0007669"/>
    <property type="project" value="InterPro"/>
</dbReference>
<comment type="catalytic activity">
    <reaction evidence="12">
        <text>Preferential cleavage: (Ac)2-L-Lys-D-Ala-|-D-Ala. Also transpeptidation of peptidyl-alanyl moieties that are N-acyl substituents of D-alanine.</text>
        <dbReference type="EC" id="3.4.16.4"/>
    </reaction>
</comment>
<evidence type="ECO:0000256" key="13">
    <source>
        <dbReference type="ARBA" id="ARBA00049902"/>
    </source>
</evidence>
<feature type="compositionally biased region" description="Pro residues" evidence="14">
    <location>
        <begin position="833"/>
        <end position="844"/>
    </location>
</feature>
<reference evidence="16 17" key="1">
    <citation type="submission" date="2018-09" db="EMBL/GenBank/DDBJ databases">
        <title>Complete genome sequence of Euzebya sp. DY32-46 isolated from seawater of Pacific Ocean.</title>
        <authorList>
            <person name="Xu L."/>
            <person name="Wu Y.-H."/>
            <person name="Xu X.-W."/>
        </authorList>
    </citation>
    <scope>NUCLEOTIDE SEQUENCE [LARGE SCALE GENOMIC DNA]</scope>
    <source>
        <strain evidence="16 17">DY32-46</strain>
    </source>
</reference>
<evidence type="ECO:0000256" key="1">
    <source>
        <dbReference type="ARBA" id="ARBA00007090"/>
    </source>
</evidence>
<evidence type="ECO:0000313" key="16">
    <source>
        <dbReference type="EMBL" id="AXV05362.1"/>
    </source>
</evidence>
<feature type="domain" description="PASTA" evidence="15">
    <location>
        <begin position="749"/>
        <end position="825"/>
    </location>
</feature>
<dbReference type="InterPro" id="IPR012338">
    <property type="entry name" value="Beta-lactam/transpept-like"/>
</dbReference>
<evidence type="ECO:0000256" key="11">
    <source>
        <dbReference type="ARBA" id="ARBA00023316"/>
    </source>
</evidence>
<keyword evidence="3" id="KW-0121">Carboxypeptidase</keyword>
<accession>A0A346XT15</accession>
<dbReference type="Pfam" id="PF00912">
    <property type="entry name" value="Transgly"/>
    <property type="match status" value="1"/>
</dbReference>
<feature type="region of interest" description="Disordered" evidence="14">
    <location>
        <begin position="589"/>
        <end position="609"/>
    </location>
</feature>
<dbReference type="InterPro" id="IPR001264">
    <property type="entry name" value="Glyco_trans_51"/>
</dbReference>
<dbReference type="InterPro" id="IPR023346">
    <property type="entry name" value="Lysozyme-like_dom_sf"/>
</dbReference>
<evidence type="ECO:0000256" key="6">
    <source>
        <dbReference type="ARBA" id="ARBA00022679"/>
    </source>
</evidence>
<organism evidence="16 17">
    <name type="scientific">Euzebya pacifica</name>
    <dbReference type="NCBI Taxonomy" id="1608957"/>
    <lineage>
        <taxon>Bacteria</taxon>
        <taxon>Bacillati</taxon>
        <taxon>Actinomycetota</taxon>
        <taxon>Nitriliruptoria</taxon>
        <taxon>Euzebyales</taxon>
    </lineage>
</organism>
<keyword evidence="10" id="KW-0511">Multifunctional enzyme</keyword>
<keyword evidence="11" id="KW-0961">Cell wall biogenesis/degradation</keyword>
<evidence type="ECO:0000313" key="17">
    <source>
        <dbReference type="Proteomes" id="UP000264006"/>
    </source>
</evidence>
<feature type="compositionally biased region" description="Acidic residues" evidence="14">
    <location>
        <begin position="870"/>
        <end position="879"/>
    </location>
</feature>
<dbReference type="Gene3D" id="3.40.710.10">
    <property type="entry name" value="DD-peptidase/beta-lactamase superfamily"/>
    <property type="match status" value="1"/>
</dbReference>
<dbReference type="InterPro" id="IPR001460">
    <property type="entry name" value="PCN-bd_Tpept"/>
</dbReference>
<dbReference type="PROSITE" id="PS51178">
    <property type="entry name" value="PASTA"/>
    <property type="match status" value="2"/>
</dbReference>
<evidence type="ECO:0000256" key="14">
    <source>
        <dbReference type="SAM" id="MobiDB-lite"/>
    </source>
</evidence>